<proteinExistence type="predicted"/>
<dbReference type="AlphaFoldDB" id="A0A974CSY1"/>
<gene>
    <name evidence="2" type="ORF">XELAEV_18030186mg</name>
</gene>
<protein>
    <submittedName>
        <fullName evidence="2">Uncharacterized protein</fullName>
    </submittedName>
</protein>
<keyword evidence="1" id="KW-0472">Membrane</keyword>
<keyword evidence="1" id="KW-0812">Transmembrane</keyword>
<organism evidence="2 3">
    <name type="scientific">Xenopus laevis</name>
    <name type="common">African clawed frog</name>
    <dbReference type="NCBI Taxonomy" id="8355"/>
    <lineage>
        <taxon>Eukaryota</taxon>
        <taxon>Metazoa</taxon>
        <taxon>Chordata</taxon>
        <taxon>Craniata</taxon>
        <taxon>Vertebrata</taxon>
        <taxon>Euteleostomi</taxon>
        <taxon>Amphibia</taxon>
        <taxon>Batrachia</taxon>
        <taxon>Anura</taxon>
        <taxon>Pipoidea</taxon>
        <taxon>Pipidae</taxon>
        <taxon>Xenopodinae</taxon>
        <taxon>Xenopus</taxon>
        <taxon>Xenopus</taxon>
    </lineage>
</organism>
<sequence>MISGWTHVQPTVSITVCRVYKLPFIFLSTRICLCIGTALRVLSYPTQWLEQVTLCSLEGILSLSLMSLREKEDGNYFPFIAFIFFFMTFRYGRVDFNKEPAIKG</sequence>
<name>A0A974CSY1_XENLA</name>
<keyword evidence="1" id="KW-1133">Transmembrane helix</keyword>
<evidence type="ECO:0000313" key="3">
    <source>
        <dbReference type="Proteomes" id="UP000694892"/>
    </source>
</evidence>
<feature type="transmembrane region" description="Helical" evidence="1">
    <location>
        <begin position="74"/>
        <end position="92"/>
    </location>
</feature>
<reference evidence="3" key="1">
    <citation type="journal article" date="2016" name="Nature">
        <title>Genome evolution in the allotetraploid frog Xenopus laevis.</title>
        <authorList>
            <person name="Session A.M."/>
            <person name="Uno Y."/>
            <person name="Kwon T."/>
            <person name="Chapman J.A."/>
            <person name="Toyoda A."/>
            <person name="Takahashi S."/>
            <person name="Fukui A."/>
            <person name="Hikosaka A."/>
            <person name="Suzuki A."/>
            <person name="Kondo M."/>
            <person name="van Heeringen S.J."/>
            <person name="Quigley I."/>
            <person name="Heinz S."/>
            <person name="Ogino H."/>
            <person name="Ochi H."/>
            <person name="Hellsten U."/>
            <person name="Lyons J.B."/>
            <person name="Simakov O."/>
            <person name="Putnam N."/>
            <person name="Stites J."/>
            <person name="Kuroki Y."/>
            <person name="Tanaka T."/>
            <person name="Michiue T."/>
            <person name="Watanabe M."/>
            <person name="Bogdanovic O."/>
            <person name="Lister R."/>
            <person name="Georgiou G."/>
            <person name="Paranjpe S.S."/>
            <person name="van Kruijsbergen I."/>
            <person name="Shu S."/>
            <person name="Carlson J."/>
            <person name="Kinoshita T."/>
            <person name="Ohta Y."/>
            <person name="Mawaribuchi S."/>
            <person name="Jenkins J."/>
            <person name="Grimwood J."/>
            <person name="Schmutz J."/>
            <person name="Mitros T."/>
            <person name="Mozaffari S.V."/>
            <person name="Suzuki Y."/>
            <person name="Haramoto Y."/>
            <person name="Yamamoto T.S."/>
            <person name="Takagi C."/>
            <person name="Heald R."/>
            <person name="Miller K."/>
            <person name="Haudenschild C."/>
            <person name="Kitzman J."/>
            <person name="Nakayama T."/>
            <person name="Izutsu Y."/>
            <person name="Robert J."/>
            <person name="Fortriede J."/>
            <person name="Burns K."/>
            <person name="Lotay V."/>
            <person name="Karimi K."/>
            <person name="Yasuoka Y."/>
            <person name="Dichmann D.S."/>
            <person name="Flajnik M.F."/>
            <person name="Houston D.W."/>
            <person name="Shendure J."/>
            <person name="DuPasquier L."/>
            <person name="Vize P.D."/>
            <person name="Zorn A.M."/>
            <person name="Ito M."/>
            <person name="Marcotte E.M."/>
            <person name="Wallingford J.B."/>
            <person name="Ito Y."/>
            <person name="Asashima M."/>
            <person name="Ueno N."/>
            <person name="Matsuda Y."/>
            <person name="Veenstra G.J."/>
            <person name="Fujiyama A."/>
            <person name="Harland R.M."/>
            <person name="Taira M."/>
            <person name="Rokhsar D.S."/>
        </authorList>
    </citation>
    <scope>NUCLEOTIDE SEQUENCE [LARGE SCALE GENOMIC DNA]</scope>
    <source>
        <strain evidence="3">J</strain>
    </source>
</reference>
<evidence type="ECO:0000313" key="2">
    <source>
        <dbReference type="EMBL" id="OCT79089.1"/>
    </source>
</evidence>
<dbReference type="EMBL" id="CM004475">
    <property type="protein sequence ID" value="OCT79089.1"/>
    <property type="molecule type" value="Genomic_DNA"/>
</dbReference>
<evidence type="ECO:0000256" key="1">
    <source>
        <dbReference type="SAM" id="Phobius"/>
    </source>
</evidence>
<accession>A0A974CSY1</accession>
<feature type="transmembrane region" description="Helical" evidence="1">
    <location>
        <begin position="20"/>
        <end position="41"/>
    </location>
</feature>
<dbReference type="Proteomes" id="UP000694892">
    <property type="component" value="Chromosome 5S"/>
</dbReference>